<comment type="catalytic activity">
    <reaction evidence="3">
        <text>[thioredoxin]-dithiol + NADP(+) = [thioredoxin]-disulfide + NADPH + H(+)</text>
        <dbReference type="Rhea" id="RHEA:20345"/>
        <dbReference type="Rhea" id="RHEA-COMP:10698"/>
        <dbReference type="Rhea" id="RHEA-COMP:10700"/>
        <dbReference type="ChEBI" id="CHEBI:15378"/>
        <dbReference type="ChEBI" id="CHEBI:29950"/>
        <dbReference type="ChEBI" id="CHEBI:50058"/>
        <dbReference type="ChEBI" id="CHEBI:57783"/>
        <dbReference type="ChEBI" id="CHEBI:58349"/>
        <dbReference type="EC" id="1.8.1.9"/>
    </reaction>
</comment>
<accession>A0A7Y9EUX2</accession>
<protein>
    <submittedName>
        <fullName evidence="5">Thioredoxin reductase</fullName>
    </submittedName>
</protein>
<evidence type="ECO:0000313" key="5">
    <source>
        <dbReference type="EMBL" id="NYD53525.1"/>
    </source>
</evidence>
<dbReference type="PRINTS" id="PR00368">
    <property type="entry name" value="FADPNR"/>
</dbReference>
<dbReference type="InterPro" id="IPR023753">
    <property type="entry name" value="FAD/NAD-binding_dom"/>
</dbReference>
<dbReference type="Gene3D" id="3.50.50.60">
    <property type="entry name" value="FAD/NAD(P)-binding domain"/>
    <property type="match status" value="2"/>
</dbReference>
<reference evidence="5 6" key="1">
    <citation type="submission" date="2020-07" db="EMBL/GenBank/DDBJ databases">
        <title>Sequencing the genomes of 1000 actinobacteria strains.</title>
        <authorList>
            <person name="Klenk H.-P."/>
        </authorList>
    </citation>
    <scope>NUCLEOTIDE SEQUENCE [LARGE SCALE GENOMIC DNA]</scope>
    <source>
        <strain evidence="5 6">DSM 22185</strain>
    </source>
</reference>
<dbReference type="GO" id="GO:0004791">
    <property type="term" value="F:thioredoxin-disulfide reductase (NADPH) activity"/>
    <property type="evidence" value="ECO:0007669"/>
    <property type="project" value="UniProtKB-EC"/>
</dbReference>
<dbReference type="AlphaFoldDB" id="A0A7Y9EUX2"/>
<dbReference type="Proteomes" id="UP000552045">
    <property type="component" value="Unassembled WGS sequence"/>
</dbReference>
<dbReference type="PANTHER" id="PTHR48105">
    <property type="entry name" value="THIOREDOXIN REDUCTASE 1-RELATED-RELATED"/>
    <property type="match status" value="1"/>
</dbReference>
<evidence type="ECO:0000259" key="4">
    <source>
        <dbReference type="Pfam" id="PF07992"/>
    </source>
</evidence>
<organism evidence="5 6">
    <name type="scientific">Microbacterium pseudoresistens</name>
    <dbReference type="NCBI Taxonomy" id="640634"/>
    <lineage>
        <taxon>Bacteria</taxon>
        <taxon>Bacillati</taxon>
        <taxon>Actinomycetota</taxon>
        <taxon>Actinomycetes</taxon>
        <taxon>Micrococcales</taxon>
        <taxon>Microbacteriaceae</taxon>
        <taxon>Microbacterium</taxon>
    </lineage>
</organism>
<dbReference type="RefSeq" id="WP_179431143.1">
    <property type="nucleotide sequence ID" value="NZ_BAABLC010000005.1"/>
</dbReference>
<dbReference type="PRINTS" id="PR00469">
    <property type="entry name" value="PNDRDTASEII"/>
</dbReference>
<evidence type="ECO:0000256" key="2">
    <source>
        <dbReference type="ARBA" id="ARBA00023002"/>
    </source>
</evidence>
<dbReference type="Pfam" id="PF07992">
    <property type="entry name" value="Pyr_redox_2"/>
    <property type="match status" value="1"/>
</dbReference>
<proteinExistence type="predicted"/>
<evidence type="ECO:0000313" key="6">
    <source>
        <dbReference type="Proteomes" id="UP000552045"/>
    </source>
</evidence>
<name>A0A7Y9EUX2_9MICO</name>
<evidence type="ECO:0000256" key="3">
    <source>
        <dbReference type="ARBA" id="ARBA00048132"/>
    </source>
</evidence>
<keyword evidence="6" id="KW-1185">Reference proteome</keyword>
<gene>
    <name evidence="5" type="ORF">BKA02_000580</name>
</gene>
<dbReference type="SUPFAM" id="SSF51905">
    <property type="entry name" value="FAD/NAD(P)-binding domain"/>
    <property type="match status" value="1"/>
</dbReference>
<keyword evidence="2" id="KW-0560">Oxidoreductase</keyword>
<dbReference type="InterPro" id="IPR036188">
    <property type="entry name" value="FAD/NAD-bd_sf"/>
</dbReference>
<feature type="domain" description="FAD/NAD(P)-binding" evidence="4">
    <location>
        <begin position="2"/>
        <end position="283"/>
    </location>
</feature>
<dbReference type="EMBL" id="JACCBH010000001">
    <property type="protein sequence ID" value="NYD53525.1"/>
    <property type="molecule type" value="Genomic_DNA"/>
</dbReference>
<comment type="caution">
    <text evidence="5">The sequence shown here is derived from an EMBL/GenBank/DDBJ whole genome shotgun (WGS) entry which is preliminary data.</text>
</comment>
<dbReference type="InterPro" id="IPR050097">
    <property type="entry name" value="Ferredoxin-NADP_redctase_2"/>
</dbReference>
<keyword evidence="1" id="KW-0285">Flavoprotein</keyword>
<sequence>MYDAIVIGAGPAGLQAALTFGRMHRDVLVLDSGEYRNAGVAHMHHVIANDGTPPDRFRAVARDQLREYSTVQMRDAAAASVSAVDGGFRVALADGEEETSSRLLLATGLVDVLPDVPGLAGLWGRRAFMCPFCDGHEFTGRRVGILGAERAEHLVALLSAIGAELIVIPTGAAADAALAAGLREKGVPVLSGTVTAVTASGDGVHVETTNGPIEVDGLFVAEGTTRQRAPFADRLGLRMLPSGAIEIDEFGRTSLAGVSAAGDLAHRATLPGVVASVVMAAAAGQMAASALVQELATAS</sequence>
<evidence type="ECO:0000256" key="1">
    <source>
        <dbReference type="ARBA" id="ARBA00022630"/>
    </source>
</evidence>